<dbReference type="CDD" id="cd07187">
    <property type="entry name" value="YvcK_like"/>
    <property type="match status" value="1"/>
</dbReference>
<accession>A0A830H7S8</accession>
<dbReference type="GO" id="GO:0043743">
    <property type="term" value="F:LPPG:FO 2-phospho-L-lactate transferase activity"/>
    <property type="evidence" value="ECO:0007669"/>
    <property type="project" value="InterPro"/>
</dbReference>
<evidence type="ECO:0000313" key="3">
    <source>
        <dbReference type="Proteomes" id="UP000660262"/>
    </source>
</evidence>
<dbReference type="Gene3D" id="3.40.50.10680">
    <property type="entry name" value="CofD-like domains"/>
    <property type="match status" value="1"/>
</dbReference>
<sequence>MRVAGRGVATPQPCHRHNRGNSLYTPAACVRRGERARPLPAMVEPSAAVDAVEEISHEEVGVLRAENDRLRAENEQLRAAAESVGVDPDHMPPNLVVFSGGTAFNSVAEHLSAYTRRVSHVLPVSDDGGSTAEIVRVLGGPAVGDIRSRCLRLSDESDEEARAVKRLLKHRLTKSSSKDAKLEWNAVVEGAHPLWDNVSGPYKHTIRSFLVHFQSQILRHATEQFDFSGGSIGNFFFAGARTFFRSMDAAIFLYSRVSGIPPESHVLPAVDTEGIVNLGAELRDGSIIRGQNAISHPSSAAQGVVDVKSSCDEPLDSKIHRILYVGSESLTNHFEVFPRVNGDMIRALHSSDLVLYGMGSLYTSICPSLVLIGVGEAIAALRSAPKVLIMNGTHDRETHGMSAADFVRAVTDALNRYSCSHTDKILRHAPSEYVTHIVVPEGCEIPVDREALASIGVVKIVEVSSMQEDDRLVYEPAALVDAIKAIHDSYS</sequence>
<name>A0A830H7S8_9CHLO</name>
<dbReference type="EMBL" id="BNJQ01000001">
    <property type="protein sequence ID" value="GHP01731.1"/>
    <property type="molecule type" value="Genomic_DNA"/>
</dbReference>
<dbReference type="PANTHER" id="PTHR31240">
    <property type="entry name" value="MATERNAL EFFECT EMBRYO ARREST 18"/>
    <property type="match status" value="1"/>
</dbReference>
<dbReference type="Proteomes" id="UP000660262">
    <property type="component" value="Unassembled WGS sequence"/>
</dbReference>
<reference evidence="2" key="1">
    <citation type="submission" date="2020-10" db="EMBL/GenBank/DDBJ databases">
        <title>Unveiling of a novel bifunctional photoreceptor, Dualchrome1, isolated from a cosmopolitan green alga.</title>
        <authorList>
            <person name="Suzuki S."/>
            <person name="Kawachi M."/>
        </authorList>
    </citation>
    <scope>NUCLEOTIDE SEQUENCE</scope>
    <source>
        <strain evidence="2">NIES 2893</strain>
    </source>
</reference>
<comment type="caution">
    <text evidence="2">The sequence shown here is derived from an EMBL/GenBank/DDBJ whole genome shotgun (WGS) entry which is preliminary data.</text>
</comment>
<dbReference type="PANTHER" id="PTHR31240:SF0">
    <property type="entry name" value="MATERNAL EFFECT EMBRYO ARREST 18"/>
    <property type="match status" value="1"/>
</dbReference>
<feature type="region of interest" description="Disordered" evidence="1">
    <location>
        <begin position="1"/>
        <end position="20"/>
    </location>
</feature>
<dbReference type="AlphaFoldDB" id="A0A830H7S8"/>
<dbReference type="OrthoDB" id="10267139at2759"/>
<dbReference type="InterPro" id="IPR002882">
    <property type="entry name" value="CofD"/>
</dbReference>
<evidence type="ECO:0000313" key="2">
    <source>
        <dbReference type="EMBL" id="GHP01731.1"/>
    </source>
</evidence>
<protein>
    <recommendedName>
        <fullName evidence="4">Gluconeogenesis factor</fullName>
    </recommendedName>
</protein>
<gene>
    <name evidence="2" type="ORF">PPROV_000048800</name>
</gene>
<dbReference type="SUPFAM" id="SSF142338">
    <property type="entry name" value="CofD-like"/>
    <property type="match status" value="1"/>
</dbReference>
<evidence type="ECO:0000256" key="1">
    <source>
        <dbReference type="SAM" id="MobiDB-lite"/>
    </source>
</evidence>
<evidence type="ECO:0008006" key="4">
    <source>
        <dbReference type="Google" id="ProtNLM"/>
    </source>
</evidence>
<dbReference type="Pfam" id="PF01933">
    <property type="entry name" value="CofD"/>
    <property type="match status" value="1"/>
</dbReference>
<proteinExistence type="predicted"/>
<organism evidence="2 3">
    <name type="scientific">Pycnococcus provasolii</name>
    <dbReference type="NCBI Taxonomy" id="41880"/>
    <lineage>
        <taxon>Eukaryota</taxon>
        <taxon>Viridiplantae</taxon>
        <taxon>Chlorophyta</taxon>
        <taxon>Pseudoscourfieldiophyceae</taxon>
        <taxon>Pseudoscourfieldiales</taxon>
        <taxon>Pycnococcaceae</taxon>
        <taxon>Pycnococcus</taxon>
    </lineage>
</organism>
<keyword evidence="3" id="KW-1185">Reference proteome</keyword>
<dbReference type="InterPro" id="IPR038136">
    <property type="entry name" value="CofD-like_dom_sf"/>
</dbReference>